<dbReference type="Gene3D" id="3.30.559.30">
    <property type="entry name" value="Nonribosomal peptide synthetase, condensation domain"/>
    <property type="match status" value="2"/>
</dbReference>
<dbReference type="GO" id="GO:0016874">
    <property type="term" value="F:ligase activity"/>
    <property type="evidence" value="ECO:0007669"/>
    <property type="project" value="UniProtKB-KW"/>
</dbReference>
<dbReference type="InterPro" id="IPR023213">
    <property type="entry name" value="CAT-like_dom_sf"/>
</dbReference>
<feature type="region of interest" description="Disordered" evidence="8">
    <location>
        <begin position="1"/>
        <end position="23"/>
    </location>
</feature>
<dbReference type="InterPro" id="IPR009081">
    <property type="entry name" value="PP-bd_ACP"/>
</dbReference>
<dbReference type="Gene3D" id="3.30.300.30">
    <property type="match status" value="1"/>
</dbReference>
<dbReference type="InterPro" id="IPR010071">
    <property type="entry name" value="AA_adenyl_dom"/>
</dbReference>
<organism evidence="10 11">
    <name type="scientific">Paenibacillus athensensis</name>
    <dbReference type="NCBI Taxonomy" id="1967502"/>
    <lineage>
        <taxon>Bacteria</taxon>
        <taxon>Bacillati</taxon>
        <taxon>Bacillota</taxon>
        <taxon>Bacilli</taxon>
        <taxon>Bacillales</taxon>
        <taxon>Paenibacillaceae</taxon>
        <taxon>Paenibacillus</taxon>
    </lineage>
</organism>
<evidence type="ECO:0000313" key="10">
    <source>
        <dbReference type="EMBL" id="TFE85387.1"/>
    </source>
</evidence>
<dbReference type="Pfam" id="PF00550">
    <property type="entry name" value="PP-binding"/>
    <property type="match status" value="1"/>
</dbReference>
<dbReference type="OrthoDB" id="9765680at2"/>
<comment type="similarity">
    <text evidence="2">Belongs to the ATP-dependent AMP-binding enzyme family.</text>
</comment>
<dbReference type="Pfam" id="PF00501">
    <property type="entry name" value="AMP-binding"/>
    <property type="match status" value="1"/>
</dbReference>
<dbReference type="InterPro" id="IPR036736">
    <property type="entry name" value="ACP-like_sf"/>
</dbReference>
<dbReference type="PANTHER" id="PTHR45398">
    <property type="match status" value="1"/>
</dbReference>
<accession>A0A4Y8PXF5</accession>
<dbReference type="Pfam" id="PF13193">
    <property type="entry name" value="AMP-binding_C"/>
    <property type="match status" value="1"/>
</dbReference>
<evidence type="ECO:0000256" key="5">
    <source>
        <dbReference type="ARBA" id="ARBA00022598"/>
    </source>
</evidence>
<keyword evidence="7" id="KW-0511">Multifunctional enzyme</keyword>
<keyword evidence="3" id="KW-0596">Phosphopantetheine</keyword>
<dbReference type="FunFam" id="3.40.50.12780:FF:000012">
    <property type="entry name" value="Non-ribosomal peptide synthetase"/>
    <property type="match status" value="1"/>
</dbReference>
<name>A0A4Y8PXF5_9BACL</name>
<dbReference type="GO" id="GO:0043041">
    <property type="term" value="P:amino acid activation for nonribosomal peptide biosynthetic process"/>
    <property type="evidence" value="ECO:0007669"/>
    <property type="project" value="UniProtKB-ARBA"/>
</dbReference>
<dbReference type="FunFam" id="2.30.38.10:FF:000001">
    <property type="entry name" value="Non-ribosomal peptide synthetase PvdI"/>
    <property type="match status" value="1"/>
</dbReference>
<dbReference type="InterPro" id="IPR010060">
    <property type="entry name" value="NRPS_synth"/>
</dbReference>
<evidence type="ECO:0000256" key="8">
    <source>
        <dbReference type="SAM" id="MobiDB-lite"/>
    </source>
</evidence>
<dbReference type="InterPro" id="IPR020845">
    <property type="entry name" value="AMP-binding_CS"/>
</dbReference>
<dbReference type="InterPro" id="IPR045851">
    <property type="entry name" value="AMP-bd_C_sf"/>
</dbReference>
<keyword evidence="4" id="KW-0597">Phosphoprotein</keyword>
<dbReference type="Gene3D" id="1.10.1200.10">
    <property type="entry name" value="ACP-like"/>
    <property type="match status" value="1"/>
</dbReference>
<dbReference type="GO" id="GO:0044550">
    <property type="term" value="P:secondary metabolite biosynthetic process"/>
    <property type="evidence" value="ECO:0007669"/>
    <property type="project" value="UniProtKB-ARBA"/>
</dbReference>
<comment type="caution">
    <text evidence="10">The sequence shown here is derived from an EMBL/GenBank/DDBJ whole genome shotgun (WGS) entry which is preliminary data.</text>
</comment>
<evidence type="ECO:0000256" key="7">
    <source>
        <dbReference type="ARBA" id="ARBA00023268"/>
    </source>
</evidence>
<dbReference type="Proteomes" id="UP000298246">
    <property type="component" value="Unassembled WGS sequence"/>
</dbReference>
<feature type="domain" description="Carrier" evidence="9">
    <location>
        <begin position="973"/>
        <end position="1047"/>
    </location>
</feature>
<dbReference type="NCBIfam" id="TIGR01733">
    <property type="entry name" value="AA-adenyl-dom"/>
    <property type="match status" value="1"/>
</dbReference>
<keyword evidence="6" id="KW-0045">Antibiotic biosynthesis</keyword>
<dbReference type="FunFam" id="3.40.50.980:FF:000001">
    <property type="entry name" value="Non-ribosomal peptide synthetase"/>
    <property type="match status" value="1"/>
</dbReference>
<dbReference type="SUPFAM" id="SSF52777">
    <property type="entry name" value="CoA-dependent acyltransferases"/>
    <property type="match status" value="4"/>
</dbReference>
<dbReference type="InterPro" id="IPR000873">
    <property type="entry name" value="AMP-dep_synth/lig_dom"/>
</dbReference>
<dbReference type="PANTHER" id="PTHR45398:SF1">
    <property type="entry name" value="ENZYME, PUTATIVE (JCVI)-RELATED"/>
    <property type="match status" value="1"/>
</dbReference>
<reference evidence="10 11" key="1">
    <citation type="submission" date="2017-03" db="EMBL/GenBank/DDBJ databases">
        <title>Isolation of Levoglucosan Utilizing Bacteria.</title>
        <authorList>
            <person name="Arya A.S."/>
        </authorList>
    </citation>
    <scope>NUCLEOTIDE SEQUENCE [LARGE SCALE GENOMIC DNA]</scope>
    <source>
        <strain evidence="10 11">MEC069</strain>
    </source>
</reference>
<protein>
    <recommendedName>
        <fullName evidence="9">Carrier domain-containing protein</fullName>
    </recommendedName>
</protein>
<proteinExistence type="inferred from homology"/>
<evidence type="ECO:0000256" key="1">
    <source>
        <dbReference type="ARBA" id="ARBA00001957"/>
    </source>
</evidence>
<evidence type="ECO:0000256" key="4">
    <source>
        <dbReference type="ARBA" id="ARBA00022553"/>
    </source>
</evidence>
<dbReference type="PROSITE" id="PS50075">
    <property type="entry name" value="CARRIER"/>
    <property type="match status" value="1"/>
</dbReference>
<evidence type="ECO:0000256" key="3">
    <source>
        <dbReference type="ARBA" id="ARBA00022450"/>
    </source>
</evidence>
<dbReference type="Pfam" id="PF00668">
    <property type="entry name" value="Condensation"/>
    <property type="match status" value="2"/>
</dbReference>
<dbReference type="SUPFAM" id="SSF56801">
    <property type="entry name" value="Acetyl-CoA synthetase-like"/>
    <property type="match status" value="1"/>
</dbReference>
<dbReference type="PROSITE" id="PS00455">
    <property type="entry name" value="AMP_BINDING"/>
    <property type="match status" value="1"/>
</dbReference>
<dbReference type="PROSITE" id="PS00012">
    <property type="entry name" value="PHOSPHOPANTETHEINE"/>
    <property type="match status" value="1"/>
</dbReference>
<keyword evidence="5" id="KW-0436">Ligase</keyword>
<dbReference type="FunFam" id="3.30.300.30:FF:000010">
    <property type="entry name" value="Enterobactin synthetase component F"/>
    <property type="match status" value="1"/>
</dbReference>
<dbReference type="Gene3D" id="3.40.50.980">
    <property type="match status" value="2"/>
</dbReference>
<dbReference type="Gene3D" id="3.30.559.10">
    <property type="entry name" value="Chloramphenicol acetyltransferase-like domain"/>
    <property type="match status" value="2"/>
</dbReference>
<dbReference type="EMBL" id="MYFO01000026">
    <property type="protein sequence ID" value="TFE85387.1"/>
    <property type="molecule type" value="Genomic_DNA"/>
</dbReference>
<gene>
    <name evidence="10" type="ORF">B5M42_17660</name>
</gene>
<comment type="cofactor">
    <cofactor evidence="1">
        <name>pantetheine 4'-phosphate</name>
        <dbReference type="ChEBI" id="CHEBI:47942"/>
    </cofactor>
</comment>
<evidence type="ECO:0000313" key="11">
    <source>
        <dbReference type="Proteomes" id="UP000298246"/>
    </source>
</evidence>
<evidence type="ECO:0000256" key="6">
    <source>
        <dbReference type="ARBA" id="ARBA00023194"/>
    </source>
</evidence>
<dbReference type="GO" id="GO:0008610">
    <property type="term" value="P:lipid biosynthetic process"/>
    <property type="evidence" value="ECO:0007669"/>
    <property type="project" value="UniProtKB-ARBA"/>
</dbReference>
<dbReference type="NCBIfam" id="TIGR01720">
    <property type="entry name" value="NRPS-para261"/>
    <property type="match status" value="1"/>
</dbReference>
<evidence type="ECO:0000259" key="9">
    <source>
        <dbReference type="PROSITE" id="PS50075"/>
    </source>
</evidence>
<dbReference type="InterPro" id="IPR025110">
    <property type="entry name" value="AMP-bd_C"/>
</dbReference>
<sequence>MRGRGSIFMIKQSPGGSGQQRPLTYPQKRIWHIEQQYPGITLAGRTSSVIVKSALDFSLLEQAIRLTARRHEMLRLRLAFEGGEPVQFVSEEDDAELQVTDFSDCGEPRAEFDRWMQQQAERALRLNGGPLCEFRRFRISRTEAGFLIKLHPMVADARSMDQIAAEICSVYAALVRGETPDAAPAPSYLHDADDEHEYMESERYARSRRYWNDKYRGVPEELLSCQAREKIGMRRMYRIDSRLSQALQAWASERQSSLHAVVMLLYALYAGKTSGQTEVAIGTPVGNRSGAGTKGSVGLFTNLLPLRCALDPRESVSAALDRLQEELAECYFHQRYPLELLMQDLELERKGFDHLFDVCVSFGPAIELDEVNGAAVEYMDGYSGSQMYGLQLAFREEPGNGGLSLYIDYQTSLYNQAQIDDLFERLLHVGLQMVERPNASLAELSLLTAEERRWQLEQFNATRSDYPRHSSIDRLFEEQAERTPERTALSFQGTELTYRELNERANQLARLLQRQGVGRESFVGVLTRHSLETVVAIMAVIKSGGTYLPLEPTYPEERIRYMLDDSGCSLLLTNLAPSELPVFAGQVVQLTDPAIYSGPADNLGVLHSPGDLVYIIYTSGSTGKPKGAMIEHRGLVNYIWWAKLMYVKEEREVFPLYSSLAFDLTVTSIFTPLISGGTIRVYRDDEDEYVLYRIMRDNEATVVKLTPAHLALLKDTDYRHSSVRRFIVGGEDLRVSLAASIHECFGGRIEICNEYGPTETVVGCMIHIYDPQRDTKASVPIGIPAHNVQIYLLDSSLQPVPVQTIGEMYISGDGIARGYWNRSDLTTERFMDNPFVPGQRMYRTGDLARLLDSGVIEYAGRVDHQVKIRGYRIELGEIEKQISQLAAIKDVVVIDREHADGSGKYLCAYIVRHAEISAAELRSYLSERLPEYMVPAYVVELADIPLNANGKVNRAQLPEPAAGGAQSDAAFIAAATQQERLLTSVLGEVLHTAQVGLADNFYHLGGDSIKAIQAASKLKRAGYTLKVKHMLSNPVIEQMLAYLEPDQAAAADQGLCKGSVGVTPISAWFWSLDLPKPEHYNQSVLLHVADKQEPQMLAVILDALIMQHDSLRLRVDRESRTLRYNEHPAASTVMLYDLSALPEAERLAELNRRGEQLKASLNLQQGPLLKACLFDLGADGQRLLLTAHHLVTDGLSWRIMLEDLEELMTAQAEGKPFSLPAKTNSYQLWADYVQQHSEAALKEYPYWSAVLNGELPLPIGGEIDSAVKSVGNNSEAGGADRRAVVLSGQLSASTTTQLLTAAGVAYGTEPHELLTAALAAAVGETFGVSSAVIELEGHGREELGEPFDISRTVGWFTSIYPALLTALPSREPGEQLKTTKEQLRAIPRKGIGYGHLVYLTESLQADPQRRRIRFNYLGDFDASFGSNHFTLSAERSGAESSADNPLTALLDINAMIVGGQLRWELAYETLLVPDEAAQRLNEALHERIQAFIRHCCERDQVEFTPSDFETLAISQDELDGLLL</sequence>
<keyword evidence="11" id="KW-1185">Reference proteome</keyword>
<dbReference type="InterPro" id="IPR006162">
    <property type="entry name" value="Ppantetheine_attach_site"/>
</dbReference>
<dbReference type="InterPro" id="IPR001242">
    <property type="entry name" value="Condensation_dom"/>
</dbReference>
<evidence type="ECO:0000256" key="2">
    <source>
        <dbReference type="ARBA" id="ARBA00006432"/>
    </source>
</evidence>
<dbReference type="GO" id="GO:0017000">
    <property type="term" value="P:antibiotic biosynthetic process"/>
    <property type="evidence" value="ECO:0007669"/>
    <property type="project" value="UniProtKB-KW"/>
</dbReference>
<dbReference type="Gene3D" id="2.30.38.10">
    <property type="entry name" value="Luciferase, Domain 3"/>
    <property type="match status" value="1"/>
</dbReference>
<dbReference type="SUPFAM" id="SSF47336">
    <property type="entry name" value="ACP-like"/>
    <property type="match status" value="1"/>
</dbReference>